<evidence type="ECO:0000256" key="1">
    <source>
        <dbReference type="SAM" id="Phobius"/>
    </source>
</evidence>
<protein>
    <submittedName>
        <fullName evidence="2">Uncharacterized protein</fullName>
    </submittedName>
</protein>
<dbReference type="HOGENOM" id="CLU_196050_0_0_3"/>
<dbReference type="KEGG" id="pmj:P9211_06181"/>
<dbReference type="Proteomes" id="UP000000788">
    <property type="component" value="Chromosome"/>
</dbReference>
<dbReference type="STRING" id="93059.P9211_06181"/>
<name>A9B9N7_PROM4</name>
<keyword evidence="1" id="KW-0812">Transmembrane</keyword>
<dbReference type="EMBL" id="CP000878">
    <property type="protein sequence ID" value="ABX08549.1"/>
    <property type="molecule type" value="Genomic_DNA"/>
</dbReference>
<dbReference type="OrthoDB" id="541411at2"/>
<evidence type="ECO:0000313" key="3">
    <source>
        <dbReference type="Proteomes" id="UP000000788"/>
    </source>
</evidence>
<dbReference type="AlphaFoldDB" id="A9B9N7"/>
<keyword evidence="1" id="KW-0472">Membrane</keyword>
<feature type="transmembrane region" description="Helical" evidence="1">
    <location>
        <begin position="20"/>
        <end position="39"/>
    </location>
</feature>
<keyword evidence="1" id="KW-1133">Transmembrane helix</keyword>
<reference evidence="2 3" key="1">
    <citation type="journal article" date="2007" name="PLoS Genet.">
        <title>Patterns and implications of gene gain and loss in the evolution of Prochlorococcus.</title>
        <authorList>
            <person name="Kettler G.C."/>
            <person name="Martiny A.C."/>
            <person name="Huang K."/>
            <person name="Zucker J."/>
            <person name="Coleman M.L."/>
            <person name="Rodrigue S."/>
            <person name="Chen F."/>
            <person name="Lapidus A."/>
            <person name="Ferriera S."/>
            <person name="Johnson J."/>
            <person name="Steglich C."/>
            <person name="Church G.M."/>
            <person name="Richardson P."/>
            <person name="Chisholm S.W."/>
        </authorList>
    </citation>
    <scope>NUCLEOTIDE SEQUENCE [LARGE SCALE GENOMIC DNA]</scope>
    <source>
        <strain evidence="3">MIT 9211</strain>
    </source>
</reference>
<organism evidence="2 3">
    <name type="scientific">Prochlorococcus marinus (strain MIT 9211)</name>
    <dbReference type="NCBI Taxonomy" id="93059"/>
    <lineage>
        <taxon>Bacteria</taxon>
        <taxon>Bacillati</taxon>
        <taxon>Cyanobacteriota</taxon>
        <taxon>Cyanophyceae</taxon>
        <taxon>Synechococcales</taxon>
        <taxon>Prochlorococcaceae</taxon>
        <taxon>Prochlorococcus</taxon>
    </lineage>
</organism>
<gene>
    <name evidence="2" type="ordered locus">P9211_06181</name>
</gene>
<dbReference type="RefSeq" id="WP_012195171.1">
    <property type="nucleotide sequence ID" value="NC_009976.1"/>
</dbReference>
<keyword evidence="3" id="KW-1185">Reference proteome</keyword>
<sequence>MTEKKAQKGFLKRFGKWAPIIGGGWILLNIVAPLALLRIPAVQGYLVALENKLPFDIPGIG</sequence>
<proteinExistence type="predicted"/>
<accession>A9B9N7</accession>
<evidence type="ECO:0000313" key="2">
    <source>
        <dbReference type="EMBL" id="ABX08549.1"/>
    </source>
</evidence>